<name>A0AAV5UVU7_9BILA</name>
<proteinExistence type="predicted"/>
<dbReference type="EMBL" id="BTSY01000001">
    <property type="protein sequence ID" value="GMT10392.1"/>
    <property type="molecule type" value="Genomic_DNA"/>
</dbReference>
<keyword evidence="1" id="KW-0812">Transmembrane</keyword>
<feature type="non-terminal residue" evidence="2">
    <location>
        <position position="90"/>
    </location>
</feature>
<sequence>SSFLRRRKSFSSVMRWKTPFVFAVALYSGYFPLLALNSRSNKFKVLGVVLTAFEFLETTVRDYGRESMCHTKKFGLRFIGQFIGFIAGEK</sequence>
<keyword evidence="1" id="KW-1133">Transmembrane helix</keyword>
<evidence type="ECO:0000313" key="2">
    <source>
        <dbReference type="EMBL" id="GMT10392.1"/>
    </source>
</evidence>
<protein>
    <submittedName>
        <fullName evidence="2">Uncharacterized protein</fullName>
    </submittedName>
</protein>
<keyword evidence="1" id="KW-0472">Membrane</keyword>
<accession>A0AAV5UVU7</accession>
<keyword evidence="3" id="KW-1185">Reference proteome</keyword>
<feature type="transmembrane region" description="Helical" evidence="1">
    <location>
        <begin position="20"/>
        <end position="36"/>
    </location>
</feature>
<comment type="caution">
    <text evidence="2">The sequence shown here is derived from an EMBL/GenBank/DDBJ whole genome shotgun (WGS) entry which is preliminary data.</text>
</comment>
<organism evidence="2 3">
    <name type="scientific">Pristionchus fissidentatus</name>
    <dbReference type="NCBI Taxonomy" id="1538716"/>
    <lineage>
        <taxon>Eukaryota</taxon>
        <taxon>Metazoa</taxon>
        <taxon>Ecdysozoa</taxon>
        <taxon>Nematoda</taxon>
        <taxon>Chromadorea</taxon>
        <taxon>Rhabditida</taxon>
        <taxon>Rhabditina</taxon>
        <taxon>Diplogasteromorpha</taxon>
        <taxon>Diplogasteroidea</taxon>
        <taxon>Neodiplogasteridae</taxon>
        <taxon>Pristionchus</taxon>
    </lineage>
</organism>
<dbReference type="Proteomes" id="UP001432322">
    <property type="component" value="Unassembled WGS sequence"/>
</dbReference>
<evidence type="ECO:0000256" key="1">
    <source>
        <dbReference type="SAM" id="Phobius"/>
    </source>
</evidence>
<dbReference type="AlphaFoldDB" id="A0AAV5UVU7"/>
<feature type="non-terminal residue" evidence="2">
    <location>
        <position position="1"/>
    </location>
</feature>
<evidence type="ECO:0000313" key="3">
    <source>
        <dbReference type="Proteomes" id="UP001432322"/>
    </source>
</evidence>
<reference evidence="2" key="1">
    <citation type="submission" date="2023-10" db="EMBL/GenBank/DDBJ databases">
        <title>Genome assembly of Pristionchus species.</title>
        <authorList>
            <person name="Yoshida K."/>
            <person name="Sommer R.J."/>
        </authorList>
    </citation>
    <scope>NUCLEOTIDE SEQUENCE</scope>
    <source>
        <strain evidence="2">RS5133</strain>
    </source>
</reference>
<gene>
    <name evidence="2" type="ORF">PFISCL1PPCAC_1689</name>
</gene>